<dbReference type="GO" id="GO:0004888">
    <property type="term" value="F:transmembrane signaling receptor activity"/>
    <property type="evidence" value="ECO:0007669"/>
    <property type="project" value="InterPro"/>
</dbReference>
<dbReference type="InterPro" id="IPR003660">
    <property type="entry name" value="HAMP_dom"/>
</dbReference>
<dbReference type="PROSITE" id="PS50192">
    <property type="entry name" value="T_SNARE"/>
    <property type="match status" value="1"/>
</dbReference>
<evidence type="ECO:0000256" key="8">
    <source>
        <dbReference type="PROSITE-ProRule" id="PRU00284"/>
    </source>
</evidence>
<dbReference type="EMBL" id="CP013189">
    <property type="protein sequence ID" value="ALO44988.1"/>
    <property type="molecule type" value="Genomic_DNA"/>
</dbReference>
<dbReference type="AlphaFoldDB" id="A0A0S2K9I1"/>
<dbReference type="OrthoDB" id="2489132at2"/>
<proteinExistence type="inferred from homology"/>
<feature type="transmembrane region" description="Helical" evidence="9">
    <location>
        <begin position="158"/>
        <end position="180"/>
    </location>
</feature>
<evidence type="ECO:0000256" key="4">
    <source>
        <dbReference type="ARBA" id="ARBA00022989"/>
    </source>
</evidence>
<dbReference type="CDD" id="cd11386">
    <property type="entry name" value="MCP_signal"/>
    <property type="match status" value="1"/>
</dbReference>
<organism evidence="13 14">
    <name type="scientific">Pseudohongiella spirulinae</name>
    <dbReference type="NCBI Taxonomy" id="1249552"/>
    <lineage>
        <taxon>Bacteria</taxon>
        <taxon>Pseudomonadati</taxon>
        <taxon>Pseudomonadota</taxon>
        <taxon>Gammaproteobacteria</taxon>
        <taxon>Pseudomonadales</taxon>
        <taxon>Pseudohongiellaceae</taxon>
        <taxon>Pseudohongiella</taxon>
    </lineage>
</organism>
<dbReference type="Gene3D" id="1.10.287.950">
    <property type="entry name" value="Methyl-accepting chemotaxis protein"/>
    <property type="match status" value="1"/>
</dbReference>
<evidence type="ECO:0000256" key="1">
    <source>
        <dbReference type="ARBA" id="ARBA00004429"/>
    </source>
</evidence>
<accession>A0A0S2K9I1</accession>
<keyword evidence="4 9" id="KW-1133">Transmembrane helix</keyword>
<evidence type="ECO:0000256" key="3">
    <source>
        <dbReference type="ARBA" id="ARBA00022692"/>
    </source>
</evidence>
<dbReference type="PANTHER" id="PTHR32089">
    <property type="entry name" value="METHYL-ACCEPTING CHEMOTAXIS PROTEIN MCPB"/>
    <property type="match status" value="1"/>
</dbReference>
<dbReference type="PROSITE" id="PS50111">
    <property type="entry name" value="CHEMOTAXIS_TRANSDUC_2"/>
    <property type="match status" value="1"/>
</dbReference>
<dbReference type="Pfam" id="PF00672">
    <property type="entry name" value="HAMP"/>
    <property type="match status" value="1"/>
</dbReference>
<keyword evidence="3 9" id="KW-0812">Transmembrane</keyword>
<dbReference type="GO" id="GO:0005886">
    <property type="term" value="C:plasma membrane"/>
    <property type="evidence" value="ECO:0007669"/>
    <property type="project" value="UniProtKB-SubCell"/>
</dbReference>
<dbReference type="Pfam" id="PF00015">
    <property type="entry name" value="MCPsignal"/>
    <property type="match status" value="1"/>
</dbReference>
<dbReference type="InterPro" id="IPR033417">
    <property type="entry name" value="CHASE8"/>
</dbReference>
<keyword evidence="14" id="KW-1185">Reference proteome</keyword>
<dbReference type="PROSITE" id="PS50885">
    <property type="entry name" value="HAMP"/>
    <property type="match status" value="1"/>
</dbReference>
<name>A0A0S2K9I1_9GAMM</name>
<dbReference type="KEGG" id="pspi:PS2015_296"/>
<evidence type="ECO:0000313" key="14">
    <source>
        <dbReference type="Proteomes" id="UP000065641"/>
    </source>
</evidence>
<dbReference type="GO" id="GO:0007165">
    <property type="term" value="P:signal transduction"/>
    <property type="evidence" value="ECO:0007669"/>
    <property type="project" value="UniProtKB-KW"/>
</dbReference>
<dbReference type="RefSeq" id="WP_156412626.1">
    <property type="nucleotide sequence ID" value="NZ_CP013189.1"/>
</dbReference>
<dbReference type="SMART" id="SM00283">
    <property type="entry name" value="MA"/>
    <property type="match status" value="1"/>
</dbReference>
<evidence type="ECO:0000256" key="7">
    <source>
        <dbReference type="ARBA" id="ARBA00029447"/>
    </source>
</evidence>
<dbReference type="CDD" id="cd06225">
    <property type="entry name" value="HAMP"/>
    <property type="match status" value="1"/>
</dbReference>
<dbReference type="PATRIC" id="fig|1249552.3.peg.301"/>
<evidence type="ECO:0000256" key="5">
    <source>
        <dbReference type="ARBA" id="ARBA00023136"/>
    </source>
</evidence>
<reference evidence="13 14" key="1">
    <citation type="submission" date="2015-11" db="EMBL/GenBank/DDBJ databases">
        <authorList>
            <person name="Zhang Y."/>
            <person name="Guo Z."/>
        </authorList>
    </citation>
    <scope>NUCLEOTIDE SEQUENCE [LARGE SCALE GENOMIC DNA]</scope>
    <source>
        <strain evidence="13 14">KCTC 32221</strain>
    </source>
</reference>
<evidence type="ECO:0000256" key="2">
    <source>
        <dbReference type="ARBA" id="ARBA00022519"/>
    </source>
</evidence>
<keyword evidence="2" id="KW-0997">Cell inner membrane</keyword>
<dbReference type="SUPFAM" id="SSF58104">
    <property type="entry name" value="Methyl-accepting chemotaxis protein (MCP) signaling domain"/>
    <property type="match status" value="1"/>
</dbReference>
<evidence type="ECO:0000256" key="6">
    <source>
        <dbReference type="ARBA" id="ARBA00023224"/>
    </source>
</evidence>
<keyword evidence="6 8" id="KW-0807">Transducer</keyword>
<dbReference type="Pfam" id="PF17152">
    <property type="entry name" value="CHASE8"/>
    <property type="match status" value="1"/>
</dbReference>
<dbReference type="SMART" id="SM00304">
    <property type="entry name" value="HAMP"/>
    <property type="match status" value="2"/>
</dbReference>
<dbReference type="PANTHER" id="PTHR32089:SF119">
    <property type="entry name" value="METHYL-ACCEPTING CHEMOTAXIS PROTEIN CTPL"/>
    <property type="match status" value="1"/>
</dbReference>
<gene>
    <name evidence="13" type="ORF">PS2015_296</name>
</gene>
<evidence type="ECO:0000256" key="9">
    <source>
        <dbReference type="SAM" id="Phobius"/>
    </source>
</evidence>
<keyword evidence="5 9" id="KW-0472">Membrane</keyword>
<evidence type="ECO:0000259" key="10">
    <source>
        <dbReference type="PROSITE" id="PS50111"/>
    </source>
</evidence>
<dbReference type="InterPro" id="IPR004090">
    <property type="entry name" value="Chemotax_Me-accpt_rcpt"/>
</dbReference>
<evidence type="ECO:0000313" key="13">
    <source>
        <dbReference type="EMBL" id="ALO44988.1"/>
    </source>
</evidence>
<dbReference type="InterPro" id="IPR004089">
    <property type="entry name" value="MCPsignal_dom"/>
</dbReference>
<evidence type="ECO:0000259" key="12">
    <source>
        <dbReference type="PROSITE" id="PS50885"/>
    </source>
</evidence>
<protein>
    <submittedName>
        <fullName evidence="13">Methyl-accepting chemotaxis protein</fullName>
    </submittedName>
</protein>
<dbReference type="FunFam" id="1.10.287.950:FF:000001">
    <property type="entry name" value="Methyl-accepting chemotaxis sensory transducer"/>
    <property type="match status" value="1"/>
</dbReference>
<feature type="domain" description="Methyl-accepting transducer" evidence="10">
    <location>
        <begin position="241"/>
        <end position="477"/>
    </location>
</feature>
<dbReference type="Proteomes" id="UP000065641">
    <property type="component" value="Chromosome"/>
</dbReference>
<feature type="domain" description="T-SNARE coiled-coil homology" evidence="11">
    <location>
        <begin position="428"/>
        <end position="490"/>
    </location>
</feature>
<sequence length="514" mass="54662">MINFNMSLKMKVLTGVTLTSALAVVVSAAIFVAMELRRLDRTIDTQALTTARLIGANTTGALAFFDDVSAADTLATLASNRSILAAALFDESGAPFTQYTSSSPGGELPQRPGTRDVVRIEDRGYAEVFEPITMDGDVVGTIYLRISLEERNQVVSTYFWSFIMIGLGVTAMALGISLLIQRSIVAPVNQVVQALRDMAEGDGDLTQRINVNSKDEVGELAHWFNIFAARIQNVVGHFKTTAEQLTVSASTLSDTVSQTSAGALRQQSELEHVAKAMSEMANTVEEVARNVGTAANDAQKADRESSNGAQVVNQTMTSINALASDIDMASDVISNLQLESDNIGSVLDVIRGIAEQTNLLALNAAIEAARAGEQGRGFAVVADEVRTLASRTQSSTEEIQNMIHKLQSGANEAVKVMVKGRDQAASSVKHASQAGESLKAITKAVSVIKDMSNQIASASEEQSAVSIEIERNINNISDVANETARGSREISAGASELARLATELEGLVTQFKCA</sequence>
<dbReference type="PRINTS" id="PR00260">
    <property type="entry name" value="CHEMTRNSDUCR"/>
</dbReference>
<comment type="similarity">
    <text evidence="7">Belongs to the methyl-accepting chemotaxis (MCP) protein family.</text>
</comment>
<dbReference type="InterPro" id="IPR000727">
    <property type="entry name" value="T_SNARE_dom"/>
</dbReference>
<dbReference type="GO" id="GO:0006935">
    <property type="term" value="P:chemotaxis"/>
    <property type="evidence" value="ECO:0007669"/>
    <property type="project" value="InterPro"/>
</dbReference>
<dbReference type="STRING" id="1249552.PS2015_296"/>
<keyword evidence="2" id="KW-1003">Cell membrane</keyword>
<feature type="domain" description="HAMP" evidence="12">
    <location>
        <begin position="182"/>
        <end position="236"/>
    </location>
</feature>
<comment type="subcellular location">
    <subcellularLocation>
        <location evidence="1">Cell inner membrane</location>
        <topology evidence="1">Multi-pass membrane protein</topology>
    </subcellularLocation>
</comment>
<evidence type="ECO:0000259" key="11">
    <source>
        <dbReference type="PROSITE" id="PS50192"/>
    </source>
</evidence>